<dbReference type="PATRIC" id="fig|49338.4.peg.851"/>
<name>A0A098AVR6_DESHA</name>
<gene>
    <name evidence="3" type="ORF">DPCES_0792</name>
</gene>
<evidence type="ECO:0000256" key="1">
    <source>
        <dbReference type="SAM" id="Phobius"/>
    </source>
</evidence>
<reference evidence="3" key="1">
    <citation type="submission" date="2014-07" db="EMBL/GenBank/DDBJ databases">
        <authorList>
            <person name="Hornung V.Bastian."/>
        </authorList>
    </citation>
    <scope>NUCLEOTIDE SEQUENCE</scope>
    <source>
        <strain evidence="3">PCE-S</strain>
    </source>
</reference>
<dbReference type="EMBL" id="LK996017">
    <property type="protein sequence ID" value="CDX00679.1"/>
    <property type="molecule type" value="Genomic_DNA"/>
</dbReference>
<keyword evidence="1" id="KW-0812">Transmembrane</keyword>
<feature type="domain" description="MAE-28990/MAE-18760-like HEPN" evidence="2">
    <location>
        <begin position="7"/>
        <end position="224"/>
    </location>
</feature>
<accession>A0A098AVR6</accession>
<protein>
    <recommendedName>
        <fullName evidence="2">MAE-28990/MAE-18760-like HEPN domain-containing protein</fullName>
    </recommendedName>
</protein>
<sequence length="228" mass="26506">MNIVDIRAQMEEELTWRQNEIRFLRNQLSYISADQDKKRYRKSLVVMLYAHFEGFCKTVLLIYVDAINHLRIKRNEANPYIKTASLADVFKAYANLDKKCALFKHALPQDEKLHLFSRQVDFVNMIDALWQETAEIPESVIDTESNLKPVVLRKILFRLGFPYDCFAGYEGKINFLLEKRNSIAHGSGKEGLEEKEYSEVETASFAVMEKILKLVIEALENKTYLSVV</sequence>
<evidence type="ECO:0000259" key="2">
    <source>
        <dbReference type="Pfam" id="PF18737"/>
    </source>
</evidence>
<dbReference type="InterPro" id="IPR040788">
    <property type="entry name" value="HEPN_MAE_28990"/>
</dbReference>
<evidence type="ECO:0000313" key="3">
    <source>
        <dbReference type="EMBL" id="CDX00679.1"/>
    </source>
</evidence>
<keyword evidence="1" id="KW-1133">Transmembrane helix</keyword>
<keyword evidence="1" id="KW-0472">Membrane</keyword>
<dbReference type="RefSeq" id="WP_015942911.1">
    <property type="nucleotide sequence ID" value="NZ_LK996017.1"/>
</dbReference>
<feature type="transmembrane region" description="Helical" evidence="1">
    <location>
        <begin position="44"/>
        <end position="64"/>
    </location>
</feature>
<dbReference type="Pfam" id="PF18737">
    <property type="entry name" value="HEPN_MAE_28990"/>
    <property type="match status" value="1"/>
</dbReference>
<proteinExistence type="predicted"/>
<organism evidence="3">
    <name type="scientific">Desulfitobacterium hafniense</name>
    <name type="common">Desulfitobacterium frappieri</name>
    <dbReference type="NCBI Taxonomy" id="49338"/>
    <lineage>
        <taxon>Bacteria</taxon>
        <taxon>Bacillati</taxon>
        <taxon>Bacillota</taxon>
        <taxon>Clostridia</taxon>
        <taxon>Eubacteriales</taxon>
        <taxon>Desulfitobacteriaceae</taxon>
        <taxon>Desulfitobacterium</taxon>
    </lineage>
</organism>
<dbReference type="AlphaFoldDB" id="A0A098AVR6"/>